<dbReference type="PROSITE" id="PS50054">
    <property type="entry name" value="TYR_PHOSPHATASE_DUAL"/>
    <property type="match status" value="1"/>
</dbReference>
<dbReference type="GO" id="GO:0005829">
    <property type="term" value="C:cytosol"/>
    <property type="evidence" value="ECO:0007669"/>
    <property type="project" value="TreeGrafter"/>
</dbReference>
<dbReference type="Gene3D" id="3.90.190.10">
    <property type="entry name" value="Protein tyrosine phosphatase superfamily"/>
    <property type="match status" value="1"/>
</dbReference>
<evidence type="ECO:0000256" key="3">
    <source>
        <dbReference type="ARBA" id="ARBA00013064"/>
    </source>
</evidence>
<accession>A0A8B9SQH3</accession>
<proteinExistence type="inferred from homology"/>
<keyword evidence="8" id="KW-0904">Protein phosphatase</keyword>
<evidence type="ECO:0000256" key="12">
    <source>
        <dbReference type="ARBA" id="ARBA00048336"/>
    </source>
</evidence>
<reference evidence="17" key="3">
    <citation type="submission" date="2025-09" db="UniProtKB">
        <authorList>
            <consortium name="Ensembl"/>
        </authorList>
    </citation>
    <scope>IDENTIFICATION</scope>
</reference>
<dbReference type="Pfam" id="PF00782">
    <property type="entry name" value="DSPc"/>
    <property type="match status" value="1"/>
</dbReference>
<feature type="domain" description="Tyrosine-protein phosphatase" evidence="15">
    <location>
        <begin position="138"/>
        <end position="278"/>
    </location>
</feature>
<dbReference type="SUPFAM" id="SSF52799">
    <property type="entry name" value="(Phosphotyrosine protein) phosphatases II"/>
    <property type="match status" value="1"/>
</dbReference>
<evidence type="ECO:0000313" key="17">
    <source>
        <dbReference type="Ensembl" id="ENSAPLP00020009580.1"/>
    </source>
</evidence>
<evidence type="ECO:0000313" key="18">
    <source>
        <dbReference type="Proteomes" id="UP000694400"/>
    </source>
</evidence>
<dbReference type="SMART" id="SM00404">
    <property type="entry name" value="PTPc_motif"/>
    <property type="match status" value="1"/>
</dbReference>
<keyword evidence="7" id="KW-0378">Hydrolase</keyword>
<dbReference type="PANTHER" id="PTHR45948">
    <property type="entry name" value="DUAL SPECIFICITY PROTEIN PHOSPHATASE DDB_G0269404-RELATED"/>
    <property type="match status" value="1"/>
</dbReference>
<dbReference type="GO" id="GO:0004722">
    <property type="term" value="F:protein serine/threonine phosphatase activity"/>
    <property type="evidence" value="ECO:0007669"/>
    <property type="project" value="UniProtKB-EC"/>
</dbReference>
<reference evidence="17" key="2">
    <citation type="submission" date="2025-08" db="UniProtKB">
        <authorList>
            <consortium name="Ensembl"/>
        </authorList>
    </citation>
    <scope>IDENTIFICATION</scope>
</reference>
<evidence type="ECO:0000256" key="14">
    <source>
        <dbReference type="ARBA" id="ARBA00068799"/>
    </source>
</evidence>
<dbReference type="InterPro" id="IPR000387">
    <property type="entry name" value="Tyr_Pase_dom"/>
</dbReference>
<dbReference type="GO" id="GO:0007165">
    <property type="term" value="P:signal transduction"/>
    <property type="evidence" value="ECO:0007669"/>
    <property type="project" value="TreeGrafter"/>
</dbReference>
<evidence type="ECO:0000256" key="1">
    <source>
        <dbReference type="ARBA" id="ARBA00004342"/>
    </source>
</evidence>
<evidence type="ECO:0000256" key="11">
    <source>
        <dbReference type="ARBA" id="ARBA00047761"/>
    </source>
</evidence>
<sequence length="348" mass="37880">MELPPLPACGCGVLSPPTAGTGRAGHATGRLAAWPNRLSLMGQDKGFVLLFTLQPCPAVLAAAAVSRQCAQRSHTTAQRWSFSSFVSSRSKLFMTKILPGSVQEQLRLGTGRTTVASGTRTPAPLPLPGRVLQTMGNGMSKILPGLYLGNFIDAKDLEQLSRNKITHIVSIHESPQPLLQDITYLRIPLPDTPEANIKKHFKECISFIHQCRLHGGNCLVHCLAGISRSTTVVVAYVMAVTELSSQEVLEAIRSVRPVANPNPGFRQQLEEFGSSAARKIRRHLRQRYGSSPFNDEEEIKALLPVGRGAPRAEGARQGLVPRARDIKSTAPFLLRVKRTFSCIPACLK</sequence>
<comment type="similarity">
    <text evidence="2">Belongs to the protein-tyrosine phosphatase family. Non-receptor class dual specificity subfamily.</text>
</comment>
<evidence type="ECO:0000256" key="9">
    <source>
        <dbReference type="ARBA" id="ARBA00023136"/>
    </source>
</evidence>
<dbReference type="PRINTS" id="PR01908">
    <property type="entry name" value="ADSPHPHTASE"/>
</dbReference>
<keyword evidence="5" id="KW-1003">Cell membrane</keyword>
<dbReference type="FunFam" id="3.90.190.10:FF:000052">
    <property type="entry name" value="Dual specificity phosphatase 15"/>
    <property type="match status" value="1"/>
</dbReference>
<comment type="catalytic activity">
    <reaction evidence="12">
        <text>O-phospho-L-threonyl-[protein] + H2O = L-threonyl-[protein] + phosphate</text>
        <dbReference type="Rhea" id="RHEA:47004"/>
        <dbReference type="Rhea" id="RHEA-COMP:11060"/>
        <dbReference type="Rhea" id="RHEA-COMP:11605"/>
        <dbReference type="ChEBI" id="CHEBI:15377"/>
        <dbReference type="ChEBI" id="CHEBI:30013"/>
        <dbReference type="ChEBI" id="CHEBI:43474"/>
        <dbReference type="ChEBI" id="CHEBI:61977"/>
        <dbReference type="EC" id="3.1.3.16"/>
    </reaction>
</comment>
<protein>
    <recommendedName>
        <fullName evidence="14">Dual specificity protein phosphatase 15</fullName>
        <ecNumber evidence="4">3.1.3.16</ecNumber>
        <ecNumber evidence="3">3.1.3.48</ecNumber>
    </recommendedName>
</protein>
<evidence type="ECO:0000256" key="6">
    <source>
        <dbReference type="ARBA" id="ARBA00022707"/>
    </source>
</evidence>
<comment type="catalytic activity">
    <reaction evidence="13">
        <text>O-phospho-L-tyrosyl-[protein] + H2O = L-tyrosyl-[protein] + phosphate</text>
        <dbReference type="Rhea" id="RHEA:10684"/>
        <dbReference type="Rhea" id="RHEA-COMP:10136"/>
        <dbReference type="Rhea" id="RHEA-COMP:20101"/>
        <dbReference type="ChEBI" id="CHEBI:15377"/>
        <dbReference type="ChEBI" id="CHEBI:43474"/>
        <dbReference type="ChEBI" id="CHEBI:46858"/>
        <dbReference type="ChEBI" id="CHEBI:61978"/>
        <dbReference type="EC" id="3.1.3.48"/>
    </reaction>
</comment>
<dbReference type="Proteomes" id="UP000694400">
    <property type="component" value="Chromosome 16"/>
</dbReference>
<dbReference type="EC" id="3.1.3.48" evidence="3"/>
<keyword evidence="6" id="KW-0519">Myristate</keyword>
<dbReference type="GO" id="GO:0005886">
    <property type="term" value="C:plasma membrane"/>
    <property type="evidence" value="ECO:0007669"/>
    <property type="project" value="UniProtKB-SubCell"/>
</dbReference>
<dbReference type="GO" id="GO:0004725">
    <property type="term" value="F:protein tyrosine phosphatase activity"/>
    <property type="evidence" value="ECO:0007669"/>
    <property type="project" value="UniProtKB-EC"/>
</dbReference>
<dbReference type="InterPro" id="IPR000340">
    <property type="entry name" value="Dual-sp_phosphatase_cat-dom"/>
</dbReference>
<evidence type="ECO:0000256" key="4">
    <source>
        <dbReference type="ARBA" id="ARBA00013081"/>
    </source>
</evidence>
<evidence type="ECO:0000256" key="5">
    <source>
        <dbReference type="ARBA" id="ARBA00022475"/>
    </source>
</evidence>
<evidence type="ECO:0000256" key="2">
    <source>
        <dbReference type="ARBA" id="ARBA00008601"/>
    </source>
</evidence>
<dbReference type="PROSITE" id="PS00383">
    <property type="entry name" value="TYR_PHOSPHATASE_1"/>
    <property type="match status" value="1"/>
</dbReference>
<evidence type="ECO:0000256" key="10">
    <source>
        <dbReference type="ARBA" id="ARBA00023288"/>
    </source>
</evidence>
<dbReference type="InterPro" id="IPR003595">
    <property type="entry name" value="Tyr_Pase_cat"/>
</dbReference>
<evidence type="ECO:0000256" key="13">
    <source>
        <dbReference type="ARBA" id="ARBA00051722"/>
    </source>
</evidence>
<name>A0A8B9SQH3_ANAPL</name>
<reference evidence="17" key="1">
    <citation type="submission" date="2019-08" db="EMBL/GenBank/DDBJ databases">
        <title>Three high-quality genomes provides insights into domestication of ducks.</title>
        <authorList>
            <person name="Hou Z.C."/>
            <person name="Zhu F."/>
            <person name="Yin Z.T."/>
            <person name="Zhang F."/>
        </authorList>
    </citation>
    <scope>NUCLEOTIDE SEQUENCE [LARGE SCALE GENOMIC DNA]</scope>
</reference>
<dbReference type="EC" id="3.1.3.16" evidence="4"/>
<dbReference type="PANTHER" id="PTHR45948:SF4">
    <property type="entry name" value="DUAL SPECIFICITY PROTEIN PHOSPHATASE 15"/>
    <property type="match status" value="1"/>
</dbReference>
<dbReference type="AlphaFoldDB" id="A0A8B9SQH3"/>
<evidence type="ECO:0000256" key="7">
    <source>
        <dbReference type="ARBA" id="ARBA00022801"/>
    </source>
</evidence>
<dbReference type="SMART" id="SM00195">
    <property type="entry name" value="DSPc"/>
    <property type="match status" value="1"/>
</dbReference>
<keyword evidence="9" id="KW-0472">Membrane</keyword>
<keyword evidence="10" id="KW-0449">Lipoprotein</keyword>
<dbReference type="InterPro" id="IPR016130">
    <property type="entry name" value="Tyr_Pase_AS"/>
</dbReference>
<organism evidence="17 18">
    <name type="scientific">Anas platyrhynchos</name>
    <name type="common">Mallard</name>
    <name type="synonym">Anas boschas</name>
    <dbReference type="NCBI Taxonomy" id="8839"/>
    <lineage>
        <taxon>Eukaryota</taxon>
        <taxon>Metazoa</taxon>
        <taxon>Chordata</taxon>
        <taxon>Craniata</taxon>
        <taxon>Vertebrata</taxon>
        <taxon>Euteleostomi</taxon>
        <taxon>Archelosauria</taxon>
        <taxon>Archosauria</taxon>
        <taxon>Dinosauria</taxon>
        <taxon>Saurischia</taxon>
        <taxon>Theropoda</taxon>
        <taxon>Coelurosauria</taxon>
        <taxon>Aves</taxon>
        <taxon>Neognathae</taxon>
        <taxon>Galloanserae</taxon>
        <taxon>Anseriformes</taxon>
        <taxon>Anatidae</taxon>
        <taxon>Anatinae</taxon>
        <taxon>Anas</taxon>
    </lineage>
</organism>
<dbReference type="PROSITE" id="PS50056">
    <property type="entry name" value="TYR_PHOSPHATASE_2"/>
    <property type="match status" value="1"/>
</dbReference>
<evidence type="ECO:0000259" key="15">
    <source>
        <dbReference type="PROSITE" id="PS50054"/>
    </source>
</evidence>
<feature type="domain" description="Tyrosine specific protein phosphatases" evidence="16">
    <location>
        <begin position="199"/>
        <end position="257"/>
    </location>
</feature>
<comment type="subcellular location">
    <subcellularLocation>
        <location evidence="1">Cell membrane</location>
        <topology evidence="1">Lipid-anchor</topology>
        <orientation evidence="1">Cytoplasmic side</orientation>
    </subcellularLocation>
</comment>
<evidence type="ECO:0000259" key="16">
    <source>
        <dbReference type="PROSITE" id="PS50056"/>
    </source>
</evidence>
<dbReference type="InterPro" id="IPR029021">
    <property type="entry name" value="Prot-tyrosine_phosphatase-like"/>
</dbReference>
<comment type="catalytic activity">
    <reaction evidence="11">
        <text>O-phospho-L-seryl-[protein] + H2O = L-seryl-[protein] + phosphate</text>
        <dbReference type="Rhea" id="RHEA:20629"/>
        <dbReference type="Rhea" id="RHEA-COMP:9863"/>
        <dbReference type="Rhea" id="RHEA-COMP:11604"/>
        <dbReference type="ChEBI" id="CHEBI:15377"/>
        <dbReference type="ChEBI" id="CHEBI:29999"/>
        <dbReference type="ChEBI" id="CHEBI:43474"/>
        <dbReference type="ChEBI" id="CHEBI:83421"/>
        <dbReference type="EC" id="3.1.3.16"/>
    </reaction>
</comment>
<dbReference type="Ensembl" id="ENSAPLT00020010314.1">
    <property type="protein sequence ID" value="ENSAPLP00020009580.1"/>
    <property type="gene ID" value="ENSAPLG00020007046.1"/>
</dbReference>
<evidence type="ECO:0000256" key="8">
    <source>
        <dbReference type="ARBA" id="ARBA00022912"/>
    </source>
</evidence>
<dbReference type="InterPro" id="IPR020422">
    <property type="entry name" value="TYR_PHOSPHATASE_DUAL_dom"/>
</dbReference>